<dbReference type="EMBL" id="ASPP01023033">
    <property type="protein sequence ID" value="ETO10876.1"/>
    <property type="molecule type" value="Genomic_DNA"/>
</dbReference>
<sequence>MSHENEENMTTLDKNMTDLSIKEENKEIEPLTTEQTKSGDEDYRDASPQTNATVTTPEQETQVTNAPTESNTTDGNDDIHSNFANTAATALNVLKGAFNEAKLFTRQWTGQIVESSDDASVLDAFQKLDAYKEQVSNLLQSANTFTECLEKALESQNLFIQQLDESHTTICTLSDPNKKKGRNRTDGFERQSQDAKVHIGFVPSIHTMHHNKRTDDDLH</sequence>
<proteinExistence type="predicted"/>
<feature type="compositionally biased region" description="Basic and acidic residues" evidence="1">
    <location>
        <begin position="20"/>
        <end position="29"/>
    </location>
</feature>
<feature type="compositionally biased region" description="Low complexity" evidence="1">
    <location>
        <begin position="53"/>
        <end position="64"/>
    </location>
</feature>
<feature type="region of interest" description="Disordered" evidence="1">
    <location>
        <begin position="1"/>
        <end position="81"/>
    </location>
</feature>
<protein>
    <submittedName>
        <fullName evidence="2">Uncharacterized protein</fullName>
    </submittedName>
</protein>
<keyword evidence="3" id="KW-1185">Reference proteome</keyword>
<evidence type="ECO:0000256" key="1">
    <source>
        <dbReference type="SAM" id="MobiDB-lite"/>
    </source>
</evidence>
<feature type="compositionally biased region" description="Basic and acidic residues" evidence="1">
    <location>
        <begin position="183"/>
        <end position="193"/>
    </location>
</feature>
<dbReference type="Proteomes" id="UP000023152">
    <property type="component" value="Unassembled WGS sequence"/>
</dbReference>
<organism evidence="2 3">
    <name type="scientific">Reticulomyxa filosa</name>
    <dbReference type="NCBI Taxonomy" id="46433"/>
    <lineage>
        <taxon>Eukaryota</taxon>
        <taxon>Sar</taxon>
        <taxon>Rhizaria</taxon>
        <taxon>Retaria</taxon>
        <taxon>Foraminifera</taxon>
        <taxon>Monothalamids</taxon>
        <taxon>Reticulomyxidae</taxon>
        <taxon>Reticulomyxa</taxon>
    </lineage>
</organism>
<accession>X6MB70</accession>
<reference evidence="2 3" key="1">
    <citation type="journal article" date="2013" name="Curr. Biol.">
        <title>The Genome of the Foraminiferan Reticulomyxa filosa.</title>
        <authorList>
            <person name="Glockner G."/>
            <person name="Hulsmann N."/>
            <person name="Schleicher M."/>
            <person name="Noegel A.A."/>
            <person name="Eichinger L."/>
            <person name="Gallinger C."/>
            <person name="Pawlowski J."/>
            <person name="Sierra R."/>
            <person name="Euteneuer U."/>
            <person name="Pillet L."/>
            <person name="Moustafa A."/>
            <person name="Platzer M."/>
            <person name="Groth M."/>
            <person name="Szafranski K."/>
            <person name="Schliwa M."/>
        </authorList>
    </citation>
    <scope>NUCLEOTIDE SEQUENCE [LARGE SCALE GENOMIC DNA]</scope>
</reference>
<feature type="compositionally biased region" description="Polar residues" evidence="1">
    <location>
        <begin position="65"/>
        <end position="74"/>
    </location>
</feature>
<comment type="caution">
    <text evidence="2">The sequence shown here is derived from an EMBL/GenBank/DDBJ whole genome shotgun (WGS) entry which is preliminary data.</text>
</comment>
<feature type="compositionally biased region" description="Polar residues" evidence="1">
    <location>
        <begin position="8"/>
        <end position="18"/>
    </location>
</feature>
<name>X6MB70_RETFI</name>
<feature type="region of interest" description="Disordered" evidence="1">
    <location>
        <begin position="174"/>
        <end position="193"/>
    </location>
</feature>
<evidence type="ECO:0000313" key="2">
    <source>
        <dbReference type="EMBL" id="ETO10876.1"/>
    </source>
</evidence>
<gene>
    <name evidence="2" type="ORF">RFI_26500</name>
</gene>
<feature type="non-terminal residue" evidence="2">
    <location>
        <position position="219"/>
    </location>
</feature>
<dbReference type="AlphaFoldDB" id="X6MB70"/>
<evidence type="ECO:0000313" key="3">
    <source>
        <dbReference type="Proteomes" id="UP000023152"/>
    </source>
</evidence>